<dbReference type="Pfam" id="PF13830">
    <property type="entry name" value="DUF4192"/>
    <property type="match status" value="1"/>
</dbReference>
<dbReference type="Proteomes" id="UP000321118">
    <property type="component" value="Unassembled WGS sequence"/>
</dbReference>
<dbReference type="EMBL" id="BJUB01000001">
    <property type="protein sequence ID" value="GEK19724.1"/>
    <property type="molecule type" value="Genomic_DNA"/>
</dbReference>
<comment type="caution">
    <text evidence="1">The sequence shown here is derived from an EMBL/GenBank/DDBJ whole genome shotgun (WGS) entry which is preliminary data.</text>
</comment>
<proteinExistence type="predicted"/>
<dbReference type="OrthoDB" id="4954868at2"/>
<dbReference type="RefSeq" id="WP_146925237.1">
    <property type="nucleotide sequence ID" value="NZ_BJUB01000001.1"/>
</dbReference>
<protein>
    <recommendedName>
        <fullName evidence="3">DUF4192 domain-containing protein</fullName>
    </recommendedName>
</protein>
<gene>
    <name evidence="1" type="ORF">CXY01_02440</name>
</gene>
<organism evidence="1 2">
    <name type="scientific">Cellulomonas xylanilytica</name>
    <dbReference type="NCBI Taxonomy" id="233583"/>
    <lineage>
        <taxon>Bacteria</taxon>
        <taxon>Bacillati</taxon>
        <taxon>Actinomycetota</taxon>
        <taxon>Actinomycetes</taxon>
        <taxon>Micrococcales</taxon>
        <taxon>Cellulomonadaceae</taxon>
        <taxon>Cellulomonas</taxon>
    </lineage>
</organism>
<keyword evidence="2" id="KW-1185">Reference proteome</keyword>
<evidence type="ECO:0000313" key="1">
    <source>
        <dbReference type="EMBL" id="GEK19724.1"/>
    </source>
</evidence>
<evidence type="ECO:0000313" key="2">
    <source>
        <dbReference type="Proteomes" id="UP000321118"/>
    </source>
</evidence>
<reference evidence="1 2" key="1">
    <citation type="submission" date="2019-07" db="EMBL/GenBank/DDBJ databases">
        <title>Whole genome shotgun sequence of Cellulomonas xylanilytica NBRC 101102.</title>
        <authorList>
            <person name="Hosoyama A."/>
            <person name="Uohara A."/>
            <person name="Ohji S."/>
            <person name="Ichikawa N."/>
        </authorList>
    </citation>
    <scope>NUCLEOTIDE SEQUENCE [LARGE SCALE GENOMIC DNA]</scope>
    <source>
        <strain evidence="1 2">NBRC 101102</strain>
    </source>
</reference>
<sequence>MQTTTTTLRVSEPREILALVPHRLGFRPRDSAVAVSLRPPRGEVGLVVRVDLPHLADEVDGPLLARTLVAHLGRDGARRGILVLYTDHDPRDEEGGAQLAAQHVREAADDALGEVQVWVVTATGYLSLDCVEDCCPPGGRPLRDLDSTQVGATLVLAGSAVADSREDIARIRPESGDVRRSAARVRRRWQLRWEEAQVAGADAVVRWREDSLAAWRDAVAIVEAGPPGPGGTPWGRIEAGLADRAVRDGVLVALVPGTADLPERCVRTVPSTPELDAAMCAAMALILDPSRGVVPPVRASAVHEAVLEAVVARGRAGAQAPALTLLALLSWWRGDGARARLLLDAALDADPEHHLAELLDDALTAAVPPGWVRHTD</sequence>
<evidence type="ECO:0008006" key="3">
    <source>
        <dbReference type="Google" id="ProtNLM"/>
    </source>
</evidence>
<accession>A0A510UYH2</accession>
<dbReference type="AlphaFoldDB" id="A0A510UYH2"/>
<name>A0A510UYH2_9CELL</name>
<dbReference type="InterPro" id="IPR025447">
    <property type="entry name" value="DUF4192"/>
</dbReference>